<keyword evidence="3" id="KW-1185">Reference proteome</keyword>
<feature type="compositionally biased region" description="Basic residues" evidence="1">
    <location>
        <begin position="59"/>
        <end position="68"/>
    </location>
</feature>
<comment type="caution">
    <text evidence="2">The sequence shown here is derived from an EMBL/GenBank/DDBJ whole genome shotgun (WGS) entry which is preliminary data.</text>
</comment>
<feature type="region of interest" description="Disordered" evidence="1">
    <location>
        <begin position="39"/>
        <end position="68"/>
    </location>
</feature>
<evidence type="ECO:0000313" key="2">
    <source>
        <dbReference type="EMBL" id="KAG5546442.1"/>
    </source>
</evidence>
<gene>
    <name evidence="2" type="ORF">RHGRI_018579</name>
</gene>
<accession>A0AAV6K1Y4</accession>
<dbReference type="PANTHER" id="PTHR35131">
    <property type="entry name" value="EXPRESSED PROTEIN"/>
    <property type="match status" value="1"/>
</dbReference>
<sequence>MDTKTPVEIGTRGTVGFLIMREIEYFTHLESDKPQHLCTEMASTSTQPNPKFGSFATTPRKKKKGGRRKLVPNMCSMVEVVKCNRPNVNSGLGYRNLRADDVKKLQA</sequence>
<evidence type="ECO:0000256" key="1">
    <source>
        <dbReference type="SAM" id="MobiDB-lite"/>
    </source>
</evidence>
<dbReference type="PANTHER" id="PTHR35131:SF2">
    <property type="entry name" value="GAG-POL POLYPROTEIN"/>
    <property type="match status" value="1"/>
</dbReference>
<organism evidence="2 3">
    <name type="scientific">Rhododendron griersonianum</name>
    <dbReference type="NCBI Taxonomy" id="479676"/>
    <lineage>
        <taxon>Eukaryota</taxon>
        <taxon>Viridiplantae</taxon>
        <taxon>Streptophyta</taxon>
        <taxon>Embryophyta</taxon>
        <taxon>Tracheophyta</taxon>
        <taxon>Spermatophyta</taxon>
        <taxon>Magnoliopsida</taxon>
        <taxon>eudicotyledons</taxon>
        <taxon>Gunneridae</taxon>
        <taxon>Pentapetalae</taxon>
        <taxon>asterids</taxon>
        <taxon>Ericales</taxon>
        <taxon>Ericaceae</taxon>
        <taxon>Ericoideae</taxon>
        <taxon>Rhodoreae</taxon>
        <taxon>Rhododendron</taxon>
    </lineage>
</organism>
<dbReference type="AlphaFoldDB" id="A0AAV6K1Y4"/>
<dbReference type="Proteomes" id="UP000823749">
    <property type="component" value="Chromosome 6"/>
</dbReference>
<dbReference type="EMBL" id="JACTNZ010000006">
    <property type="protein sequence ID" value="KAG5546442.1"/>
    <property type="molecule type" value="Genomic_DNA"/>
</dbReference>
<reference evidence="2 3" key="1">
    <citation type="submission" date="2020-08" db="EMBL/GenBank/DDBJ databases">
        <title>Plant Genome Project.</title>
        <authorList>
            <person name="Zhang R.-G."/>
        </authorList>
    </citation>
    <scope>NUCLEOTIDE SEQUENCE [LARGE SCALE GENOMIC DNA]</scope>
    <source>
        <strain evidence="2">WSP0</strain>
        <tissue evidence="2">Leaf</tissue>
    </source>
</reference>
<protein>
    <submittedName>
        <fullName evidence="2">Uncharacterized protein</fullName>
    </submittedName>
</protein>
<proteinExistence type="predicted"/>
<evidence type="ECO:0000313" key="3">
    <source>
        <dbReference type="Proteomes" id="UP000823749"/>
    </source>
</evidence>
<name>A0AAV6K1Y4_9ERIC</name>